<dbReference type="InterPro" id="IPR001227">
    <property type="entry name" value="Ac_transferase_dom_sf"/>
</dbReference>
<dbReference type="InterPro" id="IPR016036">
    <property type="entry name" value="Malonyl_transacylase_ACP-bd"/>
</dbReference>
<evidence type="ECO:0000256" key="3">
    <source>
        <dbReference type="ARBA" id="ARBA00023315"/>
    </source>
</evidence>
<keyword evidence="3" id="KW-0012">Acyltransferase</keyword>
<sequence length="311" mass="34312">MQPIVAFQGLGRRDWAALYKKPKFKEAIKQGNKILRQHGIAVEGRPLNLVEACRKGGLVLQEHSQTCWQQPCIFLASMVLWDQWLQENPGAKPILLGFSFGEWSAATAAGCIDSETGLLTAAMRGIFTSRAGGSSLLVSVRTGSLPIQRLRYRCKRVGSVWLANVNSSQQGLISGQTPALQELERSLKRNLPSLKTSDLALGGAFHTPLMRIPKKQLERWLEGVEFQEAKLPLLLNATGEITTDPRNIKAMLLRQLSARLNFKKRAEEIPADAVLHELCLGNPIIGPLTRQTRQVKYGAKAGRIAAVPFFA</sequence>
<evidence type="ECO:0000313" key="7">
    <source>
        <dbReference type="Proteomes" id="UP000178065"/>
    </source>
</evidence>
<proteinExistence type="predicted"/>
<reference evidence="6 7" key="1">
    <citation type="journal article" date="2016" name="Nat. Commun.">
        <title>Thousands of microbial genomes shed light on interconnected biogeochemical processes in an aquifer system.</title>
        <authorList>
            <person name="Anantharaman K."/>
            <person name="Brown C.T."/>
            <person name="Hug L.A."/>
            <person name="Sharon I."/>
            <person name="Castelle C.J."/>
            <person name="Probst A.J."/>
            <person name="Thomas B.C."/>
            <person name="Singh A."/>
            <person name="Wilkins M.J."/>
            <person name="Karaoz U."/>
            <person name="Brodie E.L."/>
            <person name="Williams K.H."/>
            <person name="Hubbard S.S."/>
            <person name="Banfield J.F."/>
        </authorList>
    </citation>
    <scope>NUCLEOTIDE SEQUENCE [LARGE SCALE GENOMIC DNA]</scope>
</reference>
<keyword evidence="2" id="KW-0808">Transferase</keyword>
<protein>
    <recommendedName>
        <fullName evidence="1">[acyl-carrier-protein] S-malonyltransferase</fullName>
        <ecNumber evidence="1">2.3.1.39</ecNumber>
    </recommendedName>
</protein>
<dbReference type="PANTHER" id="PTHR42681:SF1">
    <property type="entry name" value="MALONYL-COA-ACYL CARRIER PROTEIN TRANSACYLASE, MITOCHONDRIAL"/>
    <property type="match status" value="1"/>
</dbReference>
<dbReference type="Pfam" id="PF00698">
    <property type="entry name" value="Acyl_transf_1"/>
    <property type="match status" value="1"/>
</dbReference>
<feature type="domain" description="Malonyl-CoA:ACP transacylase (MAT)" evidence="5">
    <location>
        <begin position="16"/>
        <end position="292"/>
    </location>
</feature>
<accession>A0A1G2QXQ6</accession>
<evidence type="ECO:0000313" key="6">
    <source>
        <dbReference type="EMBL" id="OHA65138.1"/>
    </source>
</evidence>
<dbReference type="InterPro" id="IPR014043">
    <property type="entry name" value="Acyl_transferase_dom"/>
</dbReference>
<dbReference type="Gene3D" id="3.30.70.250">
    <property type="entry name" value="Malonyl-CoA ACP transacylase, ACP-binding"/>
    <property type="match status" value="1"/>
</dbReference>
<dbReference type="SUPFAM" id="SSF52151">
    <property type="entry name" value="FabD/lysophospholipase-like"/>
    <property type="match status" value="1"/>
</dbReference>
<evidence type="ECO:0000259" key="5">
    <source>
        <dbReference type="SMART" id="SM00827"/>
    </source>
</evidence>
<dbReference type="InterPro" id="IPR050858">
    <property type="entry name" value="Mal-CoA-ACP_Trans/PKS_FabD"/>
</dbReference>
<comment type="catalytic activity">
    <reaction evidence="4">
        <text>holo-[ACP] + malonyl-CoA = malonyl-[ACP] + CoA</text>
        <dbReference type="Rhea" id="RHEA:41792"/>
        <dbReference type="Rhea" id="RHEA-COMP:9623"/>
        <dbReference type="Rhea" id="RHEA-COMP:9685"/>
        <dbReference type="ChEBI" id="CHEBI:57287"/>
        <dbReference type="ChEBI" id="CHEBI:57384"/>
        <dbReference type="ChEBI" id="CHEBI:64479"/>
        <dbReference type="ChEBI" id="CHEBI:78449"/>
        <dbReference type="EC" id="2.3.1.39"/>
    </reaction>
</comment>
<dbReference type="EC" id="2.3.1.39" evidence="1"/>
<comment type="caution">
    <text evidence="6">The sequence shown here is derived from an EMBL/GenBank/DDBJ whole genome shotgun (WGS) entry which is preliminary data.</text>
</comment>
<dbReference type="InterPro" id="IPR016035">
    <property type="entry name" value="Acyl_Trfase/lysoPLipase"/>
</dbReference>
<evidence type="ECO:0000256" key="1">
    <source>
        <dbReference type="ARBA" id="ARBA00013258"/>
    </source>
</evidence>
<dbReference type="AlphaFoldDB" id="A0A1G2QXQ6"/>
<dbReference type="Gene3D" id="3.40.366.10">
    <property type="entry name" value="Malonyl-Coenzyme A Acyl Carrier Protein, domain 2"/>
    <property type="match status" value="1"/>
</dbReference>
<name>A0A1G2QXQ6_9BACT</name>
<dbReference type="Proteomes" id="UP000178065">
    <property type="component" value="Unassembled WGS sequence"/>
</dbReference>
<evidence type="ECO:0000256" key="4">
    <source>
        <dbReference type="ARBA" id="ARBA00048462"/>
    </source>
</evidence>
<dbReference type="PANTHER" id="PTHR42681">
    <property type="entry name" value="MALONYL-COA-ACYL CARRIER PROTEIN TRANSACYLASE, MITOCHONDRIAL"/>
    <property type="match status" value="1"/>
</dbReference>
<dbReference type="GO" id="GO:0004314">
    <property type="term" value="F:[acyl-carrier-protein] S-malonyltransferase activity"/>
    <property type="evidence" value="ECO:0007669"/>
    <property type="project" value="UniProtKB-EC"/>
</dbReference>
<gene>
    <name evidence="6" type="ORF">A2672_03025</name>
</gene>
<dbReference type="GO" id="GO:0006633">
    <property type="term" value="P:fatty acid biosynthetic process"/>
    <property type="evidence" value="ECO:0007669"/>
    <property type="project" value="TreeGrafter"/>
</dbReference>
<dbReference type="EMBL" id="MHTT01000017">
    <property type="protein sequence ID" value="OHA65138.1"/>
    <property type="molecule type" value="Genomic_DNA"/>
</dbReference>
<dbReference type="SMART" id="SM00827">
    <property type="entry name" value="PKS_AT"/>
    <property type="match status" value="1"/>
</dbReference>
<dbReference type="SUPFAM" id="SSF55048">
    <property type="entry name" value="Probable ACP-binding domain of malonyl-CoA ACP transacylase"/>
    <property type="match status" value="1"/>
</dbReference>
<dbReference type="STRING" id="1802448.A2672_03025"/>
<organism evidence="6 7">
    <name type="scientific">Candidatus Wildermuthbacteria bacterium RIFCSPHIGHO2_01_FULL_49_22b</name>
    <dbReference type="NCBI Taxonomy" id="1802448"/>
    <lineage>
        <taxon>Bacteria</taxon>
        <taxon>Candidatus Wildermuthiibacteriota</taxon>
    </lineage>
</organism>
<dbReference type="GO" id="GO:0005829">
    <property type="term" value="C:cytosol"/>
    <property type="evidence" value="ECO:0007669"/>
    <property type="project" value="TreeGrafter"/>
</dbReference>
<evidence type="ECO:0000256" key="2">
    <source>
        <dbReference type="ARBA" id="ARBA00022679"/>
    </source>
</evidence>